<feature type="compositionally biased region" description="Basic and acidic residues" evidence="1">
    <location>
        <begin position="654"/>
        <end position="663"/>
    </location>
</feature>
<feature type="region of interest" description="Disordered" evidence="1">
    <location>
        <begin position="1"/>
        <end position="23"/>
    </location>
</feature>
<feature type="region of interest" description="Disordered" evidence="1">
    <location>
        <begin position="133"/>
        <end position="167"/>
    </location>
</feature>
<sequence length="1179" mass="121087">MDEQQEAVLTGPPGAQGAAANGRDTAFNISDRHGVTELELMLKQKTFTRSEIDRLTALLQSRSVDHNVGEEEKKSETITSKAELSQDKKEDLPIVPVVDNGIGRHLVSAPIVASKVVDEDVATPAELAKAYMDGRPSKLSPSTVASRGQSWREGASSLTNKPLPSDLPIMSSVSRPSGRAGFPANGFVAPRSRGRSAIYSMARTPYSRVQPATTLQGPGTATDVLAGPSSSSQSMWENSNHPGSKQGALKRRISVLENDIGSVGPIRRIRQKSGIFYSSGSIRGTGIGSDSLQHPVTTLKPALMGLPSVEKDNSSIHQSGLRPLPSKSSEMASKILQQLDALVSSREKSPTKLSPSMLRGPALRSLDRIDSSKFLENVQANKLDAEQEIQLPDAQDSMSQKEELKENGPLKYDIIDNKSASAVDTVDLTRSGVTDAITVISSAVKSVGQPHQNKQSFQMTAHEDYVELDDGDDDVTTSATLAEGRQKLDATVAGNKTTAPEISVLENPLASSEGNLSASSILNQKSAGNADGYMVAEKNAGFTFQATAFPSMTMQQTVVHSPSAVVSEAAPPDKSHFAPPIFTFGEKVLPKEQSGSVNTLENNIKATEEVPQCVFASSSAVVSDLSGPKPNPSENARPESSSRVAPEFGTKGLSDLDKAEKGNGLKTSVNSRAAEIVLSSLPSSSPSVFSFGTPAKSSTLHNGPLASTPSVFSSAPSQISSSSPLIAVDKIGSGAIAVTTTSEMATSSSSLTVSASAPTFTAAPIFKFGSTAVSSITSSSVSATVEKKSAEANTKETSVGSLNGSLFGGKSSAIISSEIGIFGGASSGTMSTGSNTFGDVSPVITTTGTSLFGATHSAVTTTTSSTFSFSGGATASTAASQSLGAHPFSNGSATSAQASAAGTGSSSQSMPLQFGLSGSSPSFGLTGNTTLSSGSSIFNSSTAPTLFNSGAAFGVTSSSSPSDVNTSSSSTTSTMFGSSWPTSQSPIFGSTFNSSTSSTSFTFGASASDAGTRSTSAVYGSSSSAPSGSLFSFSSPAAAAQTQPVFGNPTPAFAFGSSPSINNDQMSMEDSMAEDTVQATTPTASLFGQQPAAPLSSSFVFGSTAPTGVNQFASSVPSAANPFQFGGQANLATPQNTSPFQASGSLELNAAGSFSLGTGGGEKSNRKFVKVRRTAQRKR</sequence>
<dbReference type="GO" id="GO:0071763">
    <property type="term" value="P:nuclear membrane organization"/>
    <property type="evidence" value="ECO:0007669"/>
    <property type="project" value="TreeGrafter"/>
</dbReference>
<dbReference type="GO" id="GO:0005635">
    <property type="term" value="C:nuclear envelope"/>
    <property type="evidence" value="ECO:0007669"/>
    <property type="project" value="TreeGrafter"/>
</dbReference>
<feature type="compositionally biased region" description="Low complexity" evidence="1">
    <location>
        <begin position="11"/>
        <end position="22"/>
    </location>
</feature>
<feature type="region of interest" description="Disordered" evidence="1">
    <location>
        <begin position="210"/>
        <end position="248"/>
    </location>
</feature>
<organism evidence="2">
    <name type="scientific">Rhizophora mucronata</name>
    <name type="common">Asiatic mangrove</name>
    <dbReference type="NCBI Taxonomy" id="61149"/>
    <lineage>
        <taxon>Eukaryota</taxon>
        <taxon>Viridiplantae</taxon>
        <taxon>Streptophyta</taxon>
        <taxon>Embryophyta</taxon>
        <taxon>Tracheophyta</taxon>
        <taxon>Spermatophyta</taxon>
        <taxon>Magnoliopsida</taxon>
        <taxon>eudicotyledons</taxon>
        <taxon>Gunneridae</taxon>
        <taxon>Pentapetalae</taxon>
        <taxon>rosids</taxon>
        <taxon>fabids</taxon>
        <taxon>Malpighiales</taxon>
        <taxon>Rhizophoraceae</taxon>
        <taxon>Rhizophora</taxon>
    </lineage>
</organism>
<evidence type="ECO:0000313" key="2">
    <source>
        <dbReference type="EMBL" id="MBX17043.1"/>
    </source>
</evidence>
<name>A0A2P2LGF8_RHIMU</name>
<accession>A0A2P2LGF8</accession>
<feature type="region of interest" description="Disordered" evidence="1">
    <location>
        <begin position="889"/>
        <end position="911"/>
    </location>
</feature>
<protein>
    <submittedName>
        <fullName evidence="2">Nuclear pore complex protein NUP1 isoform X1</fullName>
    </submittedName>
</protein>
<feature type="region of interest" description="Disordered" evidence="1">
    <location>
        <begin position="956"/>
        <end position="978"/>
    </location>
</feature>
<feature type="compositionally biased region" description="Polar residues" evidence="1">
    <location>
        <begin position="632"/>
        <end position="643"/>
    </location>
</feature>
<reference evidence="2" key="1">
    <citation type="submission" date="2018-02" db="EMBL/GenBank/DDBJ databases">
        <title>Rhizophora mucronata_Transcriptome.</title>
        <authorList>
            <person name="Meera S.P."/>
            <person name="Sreeshan A."/>
            <person name="Augustine A."/>
        </authorList>
    </citation>
    <scope>NUCLEOTIDE SEQUENCE</scope>
    <source>
        <tissue evidence="2">Leaf</tissue>
    </source>
</reference>
<dbReference type="PANTHER" id="PTHR33416:SF20">
    <property type="entry name" value="NUCLEAR PORE COMPLEX PROTEIN NUP1"/>
    <property type="match status" value="1"/>
</dbReference>
<dbReference type="EMBL" id="GGEC01036559">
    <property type="protein sequence ID" value="MBX17043.1"/>
    <property type="molecule type" value="Transcribed_RNA"/>
</dbReference>
<feature type="region of interest" description="Disordered" evidence="1">
    <location>
        <begin position="1152"/>
        <end position="1179"/>
    </location>
</feature>
<proteinExistence type="predicted"/>
<feature type="compositionally biased region" description="Polar residues" evidence="1">
    <location>
        <begin position="139"/>
        <end position="149"/>
    </location>
</feature>
<evidence type="ECO:0000256" key="1">
    <source>
        <dbReference type="SAM" id="MobiDB-lite"/>
    </source>
</evidence>
<feature type="compositionally biased region" description="Polar residues" evidence="1">
    <location>
        <begin position="210"/>
        <end position="219"/>
    </location>
</feature>
<feature type="compositionally biased region" description="Basic residues" evidence="1">
    <location>
        <begin position="1166"/>
        <end position="1179"/>
    </location>
</feature>
<dbReference type="GO" id="GO:0016973">
    <property type="term" value="P:poly(A)+ mRNA export from nucleus"/>
    <property type="evidence" value="ECO:0007669"/>
    <property type="project" value="TreeGrafter"/>
</dbReference>
<feature type="region of interest" description="Disordered" evidence="1">
    <location>
        <begin position="622"/>
        <end position="664"/>
    </location>
</feature>
<dbReference type="PANTHER" id="PTHR33416">
    <property type="entry name" value="NUCLEAR PORE COMPLEX PROTEIN NUP1"/>
    <property type="match status" value="1"/>
</dbReference>
<dbReference type="AlphaFoldDB" id="A0A2P2LGF8"/>